<reference evidence="3" key="2">
    <citation type="submission" date="2025-08" db="UniProtKB">
        <authorList>
            <consortium name="Ensembl"/>
        </authorList>
    </citation>
    <scope>IDENTIFICATION</scope>
</reference>
<reference evidence="3" key="1">
    <citation type="submission" date="2018-10" db="EMBL/GenBank/DDBJ databases">
        <title>De novo assembly of a Great Dane genome.</title>
        <authorList>
            <person name="Kidd J.M."/>
            <person name="Pendleton A.L."/>
            <person name="Shen F."/>
            <person name="Emery S."/>
        </authorList>
    </citation>
    <scope>NUCLEOTIDE SEQUENCE [LARGE SCALE GENOMIC DNA]</scope>
    <source>
        <strain evidence="3">Great Dane</strain>
    </source>
</reference>
<proteinExistence type="predicted"/>
<feature type="domain" description="FAM194 C-terminal" evidence="2">
    <location>
        <begin position="475"/>
        <end position="677"/>
    </location>
</feature>
<dbReference type="InterPro" id="IPR029281">
    <property type="entry name" value="FAM194_C"/>
</dbReference>
<feature type="compositionally biased region" description="Acidic residues" evidence="1">
    <location>
        <begin position="16"/>
        <end position="95"/>
    </location>
</feature>
<evidence type="ECO:0000313" key="3">
    <source>
        <dbReference type="Ensembl" id="ENSCAFP00040019759.1"/>
    </source>
</evidence>
<dbReference type="Ensembl" id="ENSCAFT00040022807.1">
    <property type="protein sequence ID" value="ENSCAFP00040019759.1"/>
    <property type="gene ID" value="ENSCAFG00040012383.1"/>
</dbReference>
<dbReference type="Pfam" id="PF14977">
    <property type="entry name" value="FAM194"/>
    <property type="match status" value="1"/>
</dbReference>
<dbReference type="AlphaFoldDB" id="A0A8C0SE31"/>
<dbReference type="Proteomes" id="UP000694542">
    <property type="component" value="Chromosome 23"/>
</dbReference>
<evidence type="ECO:0000313" key="4">
    <source>
        <dbReference type="Proteomes" id="UP000694542"/>
    </source>
</evidence>
<dbReference type="PANTHER" id="PTHR23093:SF11">
    <property type="entry name" value="GLUTAMATE-RICH PROTEIN 6"/>
    <property type="match status" value="1"/>
</dbReference>
<feature type="region of interest" description="Disordered" evidence="1">
    <location>
        <begin position="145"/>
        <end position="177"/>
    </location>
</feature>
<protein>
    <recommendedName>
        <fullName evidence="2">FAM194 C-terminal domain-containing protein</fullName>
    </recommendedName>
</protein>
<organism evidence="3 4">
    <name type="scientific">Canis lupus familiaris</name>
    <name type="common">Dog</name>
    <name type="synonym">Canis familiaris</name>
    <dbReference type="NCBI Taxonomy" id="9615"/>
    <lineage>
        <taxon>Eukaryota</taxon>
        <taxon>Metazoa</taxon>
        <taxon>Chordata</taxon>
        <taxon>Craniata</taxon>
        <taxon>Vertebrata</taxon>
        <taxon>Euteleostomi</taxon>
        <taxon>Mammalia</taxon>
        <taxon>Eutheria</taxon>
        <taxon>Laurasiatheria</taxon>
        <taxon>Carnivora</taxon>
        <taxon>Caniformia</taxon>
        <taxon>Canidae</taxon>
        <taxon>Canis</taxon>
    </lineage>
</organism>
<name>A0A8C0SE31_CANLF</name>
<dbReference type="PANTHER" id="PTHR23093">
    <property type="entry name" value="SIMILAR TO CHROMOSOME 3 OPEN READING FRAME 20"/>
    <property type="match status" value="1"/>
</dbReference>
<evidence type="ECO:0000256" key="1">
    <source>
        <dbReference type="SAM" id="MobiDB-lite"/>
    </source>
</evidence>
<feature type="region of interest" description="Disordered" evidence="1">
    <location>
        <begin position="1"/>
        <end position="95"/>
    </location>
</feature>
<feature type="compositionally biased region" description="Low complexity" evidence="1">
    <location>
        <begin position="158"/>
        <end position="177"/>
    </location>
</feature>
<sequence length="715" mass="80346">MANLYSSPGFRKPEEEGREGEEEEEEDVEEDVEEGEEEEEEVEEGEEDVEVVEDVEEEEEEVEVVEDVEVEVEVEEEEVEEEEVEVEEVEVEEVETQQKVELVEAAERTLEAHGAFSDAYLWGAAAFGDSSVEGSEPLLPRLASVASPSLSPTPPLSASPSGSWSETPSSSAGSSTWSQRNFPKIFQTFRKDLPGMNLDRTMYHTLYPGIPTSVQTEESWLQELSGRRQRRKKTSSVTKDTEHENLASKLREKWVINPKERKLSILCELEFKEDFITLFEPSLRTLPSIGPPSVLQFKGESSNLGISFKEEEEEIALQCEFCGGDLRTFLSNMDVFSDDDSSEPTGACCCSYSQNLIDYIYEEKKKTQSPKAELICIDPHAAHGSEADRLKAKEKALRRKQERQIARQFAIIPNGPVNFSEEDSKHLKTISYQLSVDIPEKELTTDSLLDFLVEDRNISIDCCDARIACGKMMKNELLEKHYKHGSKFLTSFPDGTTQIFYPSGNLAIIRVPNKISGFTCIVQEDMPTDPAILALLDSSGRSSCYHPNGNVWVYINILGGQYSDQAGNRLRAWNWSSSVASSPFVSFKPVFLALNHYIGVRILEQDKISVTFLAMGQQARISVGTKVKLPNPEEIPVLRYLNEDDLLLLANLIKIRRLFHKLEGCASFPSSQVWEKLKQPSYLSSLSLKLIALCHNSGVRKDTMKTISAIINENA</sequence>
<evidence type="ECO:0000259" key="2">
    <source>
        <dbReference type="Pfam" id="PF14977"/>
    </source>
</evidence>
<accession>A0A8C0SE31</accession>